<feature type="compositionally biased region" description="Gly residues" evidence="1">
    <location>
        <begin position="90"/>
        <end position="104"/>
    </location>
</feature>
<evidence type="ECO:0000256" key="1">
    <source>
        <dbReference type="SAM" id="MobiDB-lite"/>
    </source>
</evidence>
<dbReference type="Proteomes" id="UP001365128">
    <property type="component" value="Unassembled WGS sequence"/>
</dbReference>
<feature type="compositionally biased region" description="Basic residues" evidence="1">
    <location>
        <begin position="65"/>
        <end position="74"/>
    </location>
</feature>
<comment type="caution">
    <text evidence="3">The sequence shown here is derived from an EMBL/GenBank/DDBJ whole genome shotgun (WGS) entry which is preliminary data.</text>
</comment>
<evidence type="ECO:0000313" key="3">
    <source>
        <dbReference type="EMBL" id="KAK7547035.1"/>
    </source>
</evidence>
<reference evidence="3 4" key="1">
    <citation type="submission" date="2024-04" db="EMBL/GenBank/DDBJ databases">
        <title>Phyllosticta paracitricarpa is synonymous to the EU quarantine fungus P. citricarpa based on phylogenomic analyses.</title>
        <authorList>
            <consortium name="Lawrence Berkeley National Laboratory"/>
            <person name="Van Ingen-Buijs V.A."/>
            <person name="Van Westerhoven A.C."/>
            <person name="Haridas S."/>
            <person name="Skiadas P."/>
            <person name="Martin F."/>
            <person name="Groenewald J.Z."/>
            <person name="Crous P.W."/>
            <person name="Seidl M.F."/>
        </authorList>
    </citation>
    <scope>NUCLEOTIDE SEQUENCE [LARGE SCALE GENOMIC DNA]</scope>
    <source>
        <strain evidence="3 4">CBS 122670</strain>
    </source>
</reference>
<keyword evidence="4" id="KW-1185">Reference proteome</keyword>
<accession>A0ABR1MFF5</accession>
<evidence type="ECO:0000313" key="4">
    <source>
        <dbReference type="Proteomes" id="UP001365128"/>
    </source>
</evidence>
<sequence>MPPLPLHLNTPSSTQLRHDLIPAAVGASIGVFAILVGYVVFIVFWLRATPRLRSTRHSGFLGRKGSGRLRKKGRKEGLEKIVEEGEGEGEGGGRGGVGARGGDAAGETVPTDGVDSGNGDGWEVVRSSSATQEVVEAVGRKGEARAWWRGGRRGRGWWR</sequence>
<organism evidence="3 4">
    <name type="scientific">Phyllosticta citricarpa</name>
    <dbReference type="NCBI Taxonomy" id="55181"/>
    <lineage>
        <taxon>Eukaryota</taxon>
        <taxon>Fungi</taxon>
        <taxon>Dikarya</taxon>
        <taxon>Ascomycota</taxon>
        <taxon>Pezizomycotina</taxon>
        <taxon>Dothideomycetes</taxon>
        <taxon>Dothideomycetes incertae sedis</taxon>
        <taxon>Botryosphaeriales</taxon>
        <taxon>Phyllostictaceae</taxon>
        <taxon>Phyllosticta</taxon>
    </lineage>
</organism>
<dbReference type="EMBL" id="JBBPDW010000013">
    <property type="protein sequence ID" value="KAK7547035.1"/>
    <property type="molecule type" value="Genomic_DNA"/>
</dbReference>
<keyword evidence="2" id="KW-0812">Transmembrane</keyword>
<gene>
    <name evidence="3" type="ORF">IWX46DRAFT_66739</name>
</gene>
<keyword evidence="2" id="KW-1133">Transmembrane helix</keyword>
<proteinExistence type="predicted"/>
<protein>
    <submittedName>
        <fullName evidence="3">Uncharacterized protein</fullName>
    </submittedName>
</protein>
<feature type="region of interest" description="Disordered" evidence="1">
    <location>
        <begin position="56"/>
        <end position="123"/>
    </location>
</feature>
<feature type="transmembrane region" description="Helical" evidence="2">
    <location>
        <begin position="20"/>
        <end position="46"/>
    </location>
</feature>
<keyword evidence="2" id="KW-0472">Membrane</keyword>
<name>A0ABR1MFF5_9PEZI</name>
<evidence type="ECO:0000256" key="2">
    <source>
        <dbReference type="SAM" id="Phobius"/>
    </source>
</evidence>